<dbReference type="KEGG" id="apol:K9D25_11820"/>
<dbReference type="InterPro" id="IPR016193">
    <property type="entry name" value="Cytidine_deaminase-like"/>
</dbReference>
<organism evidence="4 5">
    <name type="scientific">Ancylobacter polymorphus</name>
    <dbReference type="NCBI Taxonomy" id="223390"/>
    <lineage>
        <taxon>Bacteria</taxon>
        <taxon>Pseudomonadati</taxon>
        <taxon>Pseudomonadota</taxon>
        <taxon>Alphaproteobacteria</taxon>
        <taxon>Hyphomicrobiales</taxon>
        <taxon>Xanthobacteraceae</taxon>
        <taxon>Ancylobacter</taxon>
    </lineage>
</organism>
<sequence>MSRVVDPSPHDTFMRRAIEISRDKMRADGSAPFGCVIVKDGVIVGEGVNNVINNHDATSHGEVEAIRDAGRNLKTWDLSGCDLYTTCEPCEMCVASMFWAKIRRLYYANTLKDCADIGFKLEPLTKMVRSDLHERTLPAERLLPGEAREVLDEWAASPGFSPFQ</sequence>
<dbReference type="CDD" id="cd01285">
    <property type="entry name" value="nucleoside_deaminase"/>
    <property type="match status" value="1"/>
</dbReference>
<dbReference type="Pfam" id="PF00383">
    <property type="entry name" value="dCMP_cyt_deam_1"/>
    <property type="match status" value="1"/>
</dbReference>
<feature type="domain" description="CMP/dCMP-type deaminase" evidence="3">
    <location>
        <begin position="8"/>
        <end position="132"/>
    </location>
</feature>
<name>A0A9E6ZPQ4_9HYPH</name>
<dbReference type="PANTHER" id="PTHR11079:SF162">
    <property type="entry name" value="RIBOFLAVIN BIOSYNTHESIS PROTEIN PYRD, CHLOROPLASTIC"/>
    <property type="match status" value="1"/>
</dbReference>
<dbReference type="Proteomes" id="UP000831684">
    <property type="component" value="Chromosome"/>
</dbReference>
<dbReference type="InterPro" id="IPR016192">
    <property type="entry name" value="APOBEC/CMP_deaminase_Zn-bd"/>
</dbReference>
<evidence type="ECO:0000313" key="5">
    <source>
        <dbReference type="Proteomes" id="UP000831684"/>
    </source>
</evidence>
<dbReference type="GO" id="GO:0016787">
    <property type="term" value="F:hydrolase activity"/>
    <property type="evidence" value="ECO:0007669"/>
    <property type="project" value="InterPro"/>
</dbReference>
<dbReference type="PROSITE" id="PS00903">
    <property type="entry name" value="CYT_DCMP_DEAMINASES_1"/>
    <property type="match status" value="1"/>
</dbReference>
<dbReference type="GO" id="GO:0008270">
    <property type="term" value="F:zinc ion binding"/>
    <property type="evidence" value="ECO:0007669"/>
    <property type="project" value="InterPro"/>
</dbReference>
<dbReference type="InterPro" id="IPR002125">
    <property type="entry name" value="CMP_dCMP_dom"/>
</dbReference>
<gene>
    <name evidence="4" type="ORF">K9D25_11820</name>
</gene>
<dbReference type="PANTHER" id="PTHR11079">
    <property type="entry name" value="CYTOSINE DEAMINASE FAMILY MEMBER"/>
    <property type="match status" value="1"/>
</dbReference>
<keyword evidence="2" id="KW-0862">Zinc</keyword>
<reference evidence="4" key="1">
    <citation type="submission" date="2021-09" db="EMBL/GenBank/DDBJ databases">
        <title>Network and meta-omics reveal the key degrader and cooperation patterns in an efficient 1,4-dioxane-degrading microbial community.</title>
        <authorList>
            <person name="Dai C."/>
        </authorList>
    </citation>
    <scope>NUCLEOTIDE SEQUENCE</scope>
    <source>
        <strain evidence="4">ZM13</strain>
    </source>
</reference>
<dbReference type="AlphaFoldDB" id="A0A9E6ZPQ4"/>
<keyword evidence="1" id="KW-0479">Metal-binding</keyword>
<evidence type="ECO:0000256" key="2">
    <source>
        <dbReference type="ARBA" id="ARBA00022833"/>
    </source>
</evidence>
<evidence type="ECO:0000313" key="4">
    <source>
        <dbReference type="EMBL" id="UOK69446.1"/>
    </source>
</evidence>
<dbReference type="RefSeq" id="WP_244375344.1">
    <property type="nucleotide sequence ID" value="NZ_CP083239.1"/>
</dbReference>
<proteinExistence type="predicted"/>
<dbReference type="SUPFAM" id="SSF53927">
    <property type="entry name" value="Cytidine deaminase-like"/>
    <property type="match status" value="1"/>
</dbReference>
<evidence type="ECO:0000259" key="3">
    <source>
        <dbReference type="PROSITE" id="PS51747"/>
    </source>
</evidence>
<protein>
    <submittedName>
        <fullName evidence="4">Nucleoside deaminase</fullName>
    </submittedName>
</protein>
<accession>A0A9E6ZPQ4</accession>
<dbReference type="PROSITE" id="PS51747">
    <property type="entry name" value="CYT_DCMP_DEAMINASES_2"/>
    <property type="match status" value="1"/>
</dbReference>
<evidence type="ECO:0000256" key="1">
    <source>
        <dbReference type="ARBA" id="ARBA00022723"/>
    </source>
</evidence>
<dbReference type="Gene3D" id="3.40.140.10">
    <property type="entry name" value="Cytidine Deaminase, domain 2"/>
    <property type="match status" value="1"/>
</dbReference>
<dbReference type="EMBL" id="CP083239">
    <property type="protein sequence ID" value="UOK69446.1"/>
    <property type="molecule type" value="Genomic_DNA"/>
</dbReference>